<evidence type="ECO:0000313" key="3">
    <source>
        <dbReference type="Proteomes" id="UP001499990"/>
    </source>
</evidence>
<evidence type="ECO:0000256" key="1">
    <source>
        <dbReference type="SAM" id="MobiDB-lite"/>
    </source>
</evidence>
<evidence type="ECO:0000313" key="2">
    <source>
        <dbReference type="EMBL" id="GAA3374085.1"/>
    </source>
</evidence>
<reference evidence="3" key="1">
    <citation type="journal article" date="2019" name="Int. J. Syst. Evol. Microbiol.">
        <title>The Global Catalogue of Microorganisms (GCM) 10K type strain sequencing project: providing services to taxonomists for standard genome sequencing and annotation.</title>
        <authorList>
            <consortium name="The Broad Institute Genomics Platform"/>
            <consortium name="The Broad Institute Genome Sequencing Center for Infectious Disease"/>
            <person name="Wu L."/>
            <person name="Ma J."/>
        </authorList>
    </citation>
    <scope>NUCLEOTIDE SEQUENCE [LARGE SCALE GENOMIC DNA]</scope>
    <source>
        <strain evidence="3">JCM 9651</strain>
    </source>
</reference>
<feature type="region of interest" description="Disordered" evidence="1">
    <location>
        <begin position="53"/>
        <end position="97"/>
    </location>
</feature>
<protein>
    <recommendedName>
        <fullName evidence="4">Transposase</fullName>
    </recommendedName>
</protein>
<gene>
    <name evidence="2" type="ORF">GCM10020367_36600</name>
</gene>
<feature type="compositionally biased region" description="Low complexity" evidence="1">
    <location>
        <begin position="64"/>
        <end position="73"/>
    </location>
</feature>
<proteinExistence type="predicted"/>
<comment type="caution">
    <text evidence="2">The sequence shown here is derived from an EMBL/GenBank/DDBJ whole genome shotgun (WGS) entry which is preliminary data.</text>
</comment>
<sequence length="97" mass="10510">MLGLSKLTGAPCAEQPATRATDPNEAVAVRAMARRFMCGLRWLRSDKKCECMKGAQEDAGTGGSVRPPGARRAPAARRKGWRRLARSVHNPPKGTPR</sequence>
<feature type="compositionally biased region" description="Basic residues" evidence="1">
    <location>
        <begin position="74"/>
        <end position="86"/>
    </location>
</feature>
<evidence type="ECO:0008006" key="4">
    <source>
        <dbReference type="Google" id="ProtNLM"/>
    </source>
</evidence>
<dbReference type="EMBL" id="BAAAYL010000001">
    <property type="protein sequence ID" value="GAA3374085.1"/>
    <property type="molecule type" value="Genomic_DNA"/>
</dbReference>
<dbReference type="Proteomes" id="UP001499990">
    <property type="component" value="Unassembled WGS sequence"/>
</dbReference>
<accession>A0ABP6SE69</accession>
<organism evidence="2 3">
    <name type="scientific">Streptomyces sannanensis</name>
    <dbReference type="NCBI Taxonomy" id="285536"/>
    <lineage>
        <taxon>Bacteria</taxon>
        <taxon>Bacillati</taxon>
        <taxon>Actinomycetota</taxon>
        <taxon>Actinomycetes</taxon>
        <taxon>Kitasatosporales</taxon>
        <taxon>Streptomycetaceae</taxon>
        <taxon>Streptomyces</taxon>
    </lineage>
</organism>
<keyword evidence="3" id="KW-1185">Reference proteome</keyword>
<feature type="region of interest" description="Disordered" evidence="1">
    <location>
        <begin position="1"/>
        <end position="22"/>
    </location>
</feature>
<name>A0ABP6SE69_9ACTN</name>